<dbReference type="Proteomes" id="UP000237673">
    <property type="component" value="Chromosome"/>
</dbReference>
<dbReference type="SMART" id="SM00644">
    <property type="entry name" value="Ami_2"/>
    <property type="match status" value="1"/>
</dbReference>
<evidence type="ECO:0000313" key="8">
    <source>
        <dbReference type="Proteomes" id="UP000237673"/>
    </source>
</evidence>
<gene>
    <name evidence="7" type="ORF">C2E16_07405</name>
</gene>
<dbReference type="InterPro" id="IPR036505">
    <property type="entry name" value="Amidase/PGRP_sf"/>
</dbReference>
<evidence type="ECO:0000256" key="1">
    <source>
        <dbReference type="ARBA" id="ARBA00001561"/>
    </source>
</evidence>
<dbReference type="Gene3D" id="3.40.80.10">
    <property type="entry name" value="Peptidoglycan recognition protein-like"/>
    <property type="match status" value="1"/>
</dbReference>
<evidence type="ECO:0000256" key="4">
    <source>
        <dbReference type="ARBA" id="ARBA00022801"/>
    </source>
</evidence>
<keyword evidence="5" id="KW-0961">Cell wall biogenesis/degradation</keyword>
<organism evidence="7 8">
    <name type="scientific">Mixta calida</name>
    <dbReference type="NCBI Taxonomy" id="665913"/>
    <lineage>
        <taxon>Bacteria</taxon>
        <taxon>Pseudomonadati</taxon>
        <taxon>Pseudomonadota</taxon>
        <taxon>Gammaproteobacteria</taxon>
        <taxon>Enterobacterales</taxon>
        <taxon>Erwiniaceae</taxon>
        <taxon>Mixta</taxon>
    </lineage>
</organism>
<dbReference type="InterPro" id="IPR002502">
    <property type="entry name" value="Amidase_domain"/>
</dbReference>
<keyword evidence="4" id="KW-0378">Hydrolase</keyword>
<feature type="domain" description="N-acetylmuramoyl-L-alanine amidase" evidence="6">
    <location>
        <begin position="32"/>
        <end position="177"/>
    </location>
</feature>
<keyword evidence="8" id="KW-1185">Reference proteome</keyword>
<comment type="similarity">
    <text evidence="2">Belongs to the N-acetylmuramoyl-L-alanine amidase 2 family.</text>
</comment>
<dbReference type="InterPro" id="IPR036365">
    <property type="entry name" value="PGBD-like_sf"/>
</dbReference>
<dbReference type="EMBL" id="CP026378">
    <property type="protein sequence ID" value="AUY24746.1"/>
    <property type="molecule type" value="Genomic_DNA"/>
</dbReference>
<dbReference type="PANTHER" id="PTHR30417">
    <property type="entry name" value="N-ACETYLMURAMOYL-L-ALANINE AMIDASE AMID"/>
    <property type="match status" value="1"/>
</dbReference>
<dbReference type="PROSITE" id="PS51257">
    <property type="entry name" value="PROKAR_LIPOPROTEIN"/>
    <property type="match status" value="1"/>
</dbReference>
<protein>
    <recommendedName>
        <fullName evidence="3">N-acetylmuramoyl-L-alanine amidase</fullName>
        <ecNumber evidence="3">3.5.1.28</ecNumber>
    </recommendedName>
</protein>
<name>A0ABM6S185_9GAMM</name>
<dbReference type="PANTHER" id="PTHR30417:SF1">
    <property type="entry name" value="N-ACETYLMURAMOYL-L-ALANINE AMIDASE AMID"/>
    <property type="match status" value="1"/>
</dbReference>
<sequence>MIARGWLLLLALLLCGCGTSGLEQRQGYSVDTRHAALGARPRVKSIVIHYTAEAFSTSLATLTDKEVSVHYLIPARPPQYRGTPLIWQLVPEKQLAWHAGVSYWRGATRLNDTSIGIELVNPGYRNTPQGRQFYPYPSGQIAALLPLLEDLIHRYDVKPQNIVGHSDIAPQRKQDPGPLFPWAQLAAQGIGAWPDGARVAELLRGRDPDAPVDQIALLGLLKRYGYEVDAASTPEQRQKVIAAFQMHFRPADYRGLADAETLAIAQALVEKYGR</sequence>
<comment type="catalytic activity">
    <reaction evidence="1">
        <text>Hydrolyzes the link between N-acetylmuramoyl residues and L-amino acid residues in certain cell-wall glycopeptides.</text>
        <dbReference type="EC" id="3.5.1.28"/>
    </reaction>
</comment>
<dbReference type="CDD" id="cd06583">
    <property type="entry name" value="PGRP"/>
    <property type="match status" value="1"/>
</dbReference>
<dbReference type="Gene3D" id="1.10.101.10">
    <property type="entry name" value="PGBD-like superfamily/PGBD"/>
    <property type="match status" value="1"/>
</dbReference>
<proteinExistence type="inferred from homology"/>
<evidence type="ECO:0000313" key="7">
    <source>
        <dbReference type="EMBL" id="AUY24746.1"/>
    </source>
</evidence>
<reference evidence="7 8" key="1">
    <citation type="submission" date="2018-01" db="EMBL/GenBank/DDBJ databases">
        <title>Complete and assembled Genome of Pantoea calida DSM22759T.</title>
        <authorList>
            <person name="Stevens M.J.A."/>
            <person name="Zurfluh K."/>
            <person name="Stephan R."/>
        </authorList>
    </citation>
    <scope>NUCLEOTIDE SEQUENCE [LARGE SCALE GENOMIC DNA]</scope>
    <source>
        <strain evidence="7 8">DSM 22759</strain>
    </source>
</reference>
<dbReference type="RefSeq" id="WP_103790899.1">
    <property type="nucleotide sequence ID" value="NZ_CAXOMJ010000001.1"/>
</dbReference>
<dbReference type="InterPro" id="IPR036366">
    <property type="entry name" value="PGBDSf"/>
</dbReference>
<dbReference type="GeneID" id="84631013"/>
<dbReference type="InterPro" id="IPR051206">
    <property type="entry name" value="NAMLAA_amidase_2"/>
</dbReference>
<dbReference type="SUPFAM" id="SSF47090">
    <property type="entry name" value="PGBD-like"/>
    <property type="match status" value="1"/>
</dbReference>
<evidence type="ECO:0000256" key="2">
    <source>
        <dbReference type="ARBA" id="ARBA00007553"/>
    </source>
</evidence>
<dbReference type="SUPFAM" id="SSF55846">
    <property type="entry name" value="N-acetylmuramoyl-L-alanine amidase-like"/>
    <property type="match status" value="1"/>
</dbReference>
<accession>A0ABM6S185</accession>
<dbReference type="EC" id="3.5.1.28" evidence="3"/>
<evidence type="ECO:0000259" key="6">
    <source>
        <dbReference type="SMART" id="SM00644"/>
    </source>
</evidence>
<dbReference type="Pfam" id="PF01510">
    <property type="entry name" value="Amidase_2"/>
    <property type="match status" value="1"/>
</dbReference>
<evidence type="ECO:0000256" key="5">
    <source>
        <dbReference type="ARBA" id="ARBA00023316"/>
    </source>
</evidence>
<evidence type="ECO:0000256" key="3">
    <source>
        <dbReference type="ARBA" id="ARBA00011901"/>
    </source>
</evidence>